<dbReference type="RefSeq" id="WP_078256701.1">
    <property type="nucleotide sequence ID" value="NZ_MUXT01000011.1"/>
</dbReference>
<name>A0A1S9ZFY7_9GAMM</name>
<keyword evidence="2" id="KW-0812">Transmembrane</keyword>
<feature type="coiled-coil region" evidence="1">
    <location>
        <begin position="170"/>
        <end position="204"/>
    </location>
</feature>
<accession>A0A1S9ZFY7</accession>
<organism evidence="3 4">
    <name type="scientific">Moraxella canis</name>
    <dbReference type="NCBI Taxonomy" id="90239"/>
    <lineage>
        <taxon>Bacteria</taxon>
        <taxon>Pseudomonadati</taxon>
        <taxon>Pseudomonadota</taxon>
        <taxon>Gammaproteobacteria</taxon>
        <taxon>Moraxellales</taxon>
        <taxon>Moraxellaceae</taxon>
        <taxon>Moraxella</taxon>
    </lineage>
</organism>
<dbReference type="PANTHER" id="PTHR32309">
    <property type="entry name" value="TYROSINE-PROTEIN KINASE"/>
    <property type="match status" value="1"/>
</dbReference>
<evidence type="ECO:0000256" key="1">
    <source>
        <dbReference type="SAM" id="Coils"/>
    </source>
</evidence>
<dbReference type="Proteomes" id="UP000190322">
    <property type="component" value="Unassembled WGS sequence"/>
</dbReference>
<proteinExistence type="predicted"/>
<reference evidence="3 4" key="1">
    <citation type="submission" date="2017-02" db="EMBL/GenBank/DDBJ databases">
        <title>Draft genome sequence of Moraxella canis CCUG 8415A type strain.</title>
        <authorList>
            <person name="Engstrom-Jakobsson H."/>
            <person name="Salva-Serra F."/>
            <person name="Thorell K."/>
            <person name="Gonzales-Siles L."/>
            <person name="Karlsson R."/>
            <person name="Boulund F."/>
            <person name="Engstrand L."/>
            <person name="Moore E."/>
        </authorList>
    </citation>
    <scope>NUCLEOTIDE SEQUENCE [LARGE SCALE GENOMIC DNA]</scope>
    <source>
        <strain evidence="3 4">CCUG 8415A</strain>
    </source>
</reference>
<comment type="caution">
    <text evidence="3">The sequence shown here is derived from an EMBL/GenBank/DDBJ whole genome shotgun (WGS) entry which is preliminary data.</text>
</comment>
<evidence type="ECO:0000313" key="3">
    <source>
        <dbReference type="EMBL" id="OOR82425.1"/>
    </source>
</evidence>
<dbReference type="GO" id="GO:0005886">
    <property type="term" value="C:plasma membrane"/>
    <property type="evidence" value="ECO:0007669"/>
    <property type="project" value="TreeGrafter"/>
</dbReference>
<feature type="transmembrane region" description="Helical" evidence="2">
    <location>
        <begin position="337"/>
        <end position="362"/>
    </location>
</feature>
<keyword evidence="2" id="KW-1133">Transmembrane helix</keyword>
<sequence>MSIKLRNKRINQWLFVIVVIAPWIAIICYLLLFAAPRYVSTSSVVVKQVSEQGVSATGISALLGVNNTNRDDAVYLTEYILSTDLIKRLDERFDFRNNYYINGRDFVSEIDQEASQEELVKYYKKRVSVSLDDVSSVLTVSTEGFTPEFALELNQAILNESEIFVNDISKKVASEQLAFVTTQVADAENRLNEAKQTLLDYQNTNEIFDPQTNAQIVNQVIATLQGQLSSLRTEERQLLSYLNPEAPQVVSLRSQIASVEKQIREEQAKLTSPRNSRLNTQTAQFESIKADVEFANELYKLALTSLESARIEAIRKMKNLVVISSPHAAEDARYPRYAYVIGTSLALLLILYGFIVLILAIIRDHSK</sequence>
<gene>
    <name evidence="3" type="ORF">B0180_09545</name>
</gene>
<feature type="transmembrane region" description="Helical" evidence="2">
    <location>
        <begin position="12"/>
        <end position="35"/>
    </location>
</feature>
<dbReference type="InterPro" id="IPR050445">
    <property type="entry name" value="Bact_polysacc_biosynth/exp"/>
</dbReference>
<dbReference type="PANTHER" id="PTHR32309:SF13">
    <property type="entry name" value="FERRIC ENTEROBACTIN TRANSPORT PROTEIN FEPE"/>
    <property type="match status" value="1"/>
</dbReference>
<dbReference type="EMBL" id="MUXT01000011">
    <property type="protein sequence ID" value="OOR82425.1"/>
    <property type="molecule type" value="Genomic_DNA"/>
</dbReference>
<dbReference type="GO" id="GO:0004713">
    <property type="term" value="F:protein tyrosine kinase activity"/>
    <property type="evidence" value="ECO:0007669"/>
    <property type="project" value="TreeGrafter"/>
</dbReference>
<protein>
    <submittedName>
        <fullName evidence="3">Capsule biosynthesis protein</fullName>
    </submittedName>
</protein>
<evidence type="ECO:0000313" key="4">
    <source>
        <dbReference type="Proteomes" id="UP000190322"/>
    </source>
</evidence>
<dbReference type="AlphaFoldDB" id="A0A1S9ZFY7"/>
<evidence type="ECO:0000256" key="2">
    <source>
        <dbReference type="SAM" id="Phobius"/>
    </source>
</evidence>
<keyword evidence="1" id="KW-0175">Coiled coil</keyword>
<keyword evidence="2" id="KW-0472">Membrane</keyword>